<dbReference type="SMART" id="SM00822">
    <property type="entry name" value="PKS_KR"/>
    <property type="match status" value="1"/>
</dbReference>
<organism evidence="5 6">
    <name type="scientific">Stenotrophomonas tumulicola</name>
    <dbReference type="NCBI Taxonomy" id="1685415"/>
    <lineage>
        <taxon>Bacteria</taxon>
        <taxon>Pseudomonadati</taxon>
        <taxon>Pseudomonadota</taxon>
        <taxon>Gammaproteobacteria</taxon>
        <taxon>Lysobacterales</taxon>
        <taxon>Lysobacteraceae</taxon>
        <taxon>Stenotrophomonas</taxon>
    </lineage>
</organism>
<dbReference type="PANTHER" id="PTHR24321">
    <property type="entry name" value="DEHYDROGENASES, SHORT CHAIN"/>
    <property type="match status" value="1"/>
</dbReference>
<dbReference type="PROSITE" id="PS00061">
    <property type="entry name" value="ADH_SHORT"/>
    <property type="match status" value="1"/>
</dbReference>
<dbReference type="InterPro" id="IPR057326">
    <property type="entry name" value="KR_dom"/>
</dbReference>
<feature type="domain" description="Ketoreductase" evidence="4">
    <location>
        <begin position="7"/>
        <end position="174"/>
    </location>
</feature>
<proteinExistence type="inferred from homology"/>
<keyword evidence="3" id="KW-0520">NAD</keyword>
<comment type="caution">
    <text evidence="5">The sequence shown here is derived from an EMBL/GenBank/DDBJ whole genome shotgun (WGS) entry which is preliminary data.</text>
</comment>
<evidence type="ECO:0000259" key="4">
    <source>
        <dbReference type="SMART" id="SM00822"/>
    </source>
</evidence>
<dbReference type="PRINTS" id="PR00081">
    <property type="entry name" value="GDHRDH"/>
</dbReference>
<evidence type="ECO:0000256" key="2">
    <source>
        <dbReference type="ARBA" id="ARBA00023002"/>
    </source>
</evidence>
<evidence type="ECO:0000256" key="1">
    <source>
        <dbReference type="ARBA" id="ARBA00006484"/>
    </source>
</evidence>
<dbReference type="SUPFAM" id="SSF51735">
    <property type="entry name" value="NAD(P)-binding Rossmann-fold domains"/>
    <property type="match status" value="1"/>
</dbReference>
<dbReference type="CDD" id="cd05233">
    <property type="entry name" value="SDR_c"/>
    <property type="match status" value="1"/>
</dbReference>
<dbReference type="EMBL" id="JACGXS010000002">
    <property type="protein sequence ID" value="MBA8681427.1"/>
    <property type="molecule type" value="Genomic_DNA"/>
</dbReference>
<evidence type="ECO:0000256" key="3">
    <source>
        <dbReference type="ARBA" id="ARBA00023027"/>
    </source>
</evidence>
<dbReference type="InterPro" id="IPR036291">
    <property type="entry name" value="NAD(P)-bd_dom_sf"/>
</dbReference>
<dbReference type="RefSeq" id="WP_182338556.1">
    <property type="nucleotide sequence ID" value="NZ_JACGXS010000002.1"/>
</dbReference>
<dbReference type="GO" id="GO:0016491">
    <property type="term" value="F:oxidoreductase activity"/>
    <property type="evidence" value="ECO:0007669"/>
    <property type="project" value="UniProtKB-KW"/>
</dbReference>
<keyword evidence="6" id="KW-1185">Reference proteome</keyword>
<dbReference type="InterPro" id="IPR002347">
    <property type="entry name" value="SDR_fam"/>
</dbReference>
<name>A0A7W3IH24_9GAMM</name>
<dbReference type="FunFam" id="3.40.50.720:FF:000084">
    <property type="entry name" value="Short-chain dehydrogenase reductase"/>
    <property type="match status" value="1"/>
</dbReference>
<dbReference type="Proteomes" id="UP000547058">
    <property type="component" value="Unassembled WGS sequence"/>
</dbReference>
<keyword evidence="2" id="KW-0560">Oxidoreductase</keyword>
<dbReference type="AlphaFoldDB" id="A0A7W3IH24"/>
<dbReference type="PANTHER" id="PTHR24321:SF8">
    <property type="entry name" value="ESTRADIOL 17-BETA-DEHYDROGENASE 8-RELATED"/>
    <property type="match status" value="1"/>
</dbReference>
<evidence type="ECO:0000313" key="6">
    <source>
        <dbReference type="Proteomes" id="UP000547058"/>
    </source>
</evidence>
<accession>A0A7W3IH24</accession>
<reference evidence="5 6" key="1">
    <citation type="submission" date="2020-08" db="EMBL/GenBank/DDBJ databases">
        <title>Stenotrophomonas tumulicola JCM 30961.</title>
        <authorList>
            <person name="Deng Y."/>
        </authorList>
    </citation>
    <scope>NUCLEOTIDE SEQUENCE [LARGE SCALE GENOMIC DNA]</scope>
    <source>
        <strain evidence="5 6">JCM 30961</strain>
    </source>
</reference>
<comment type="similarity">
    <text evidence="1">Belongs to the short-chain dehydrogenases/reductases (SDR) family.</text>
</comment>
<protein>
    <submittedName>
        <fullName evidence="5">SDR family oxidoreductase</fullName>
    </submittedName>
</protein>
<sequence>MTRLDNEIVVITGAAGAIGAETCRRFAAAGAMVAALDKVKPELGQVALACDLADDCSVEAAAAHVRAELGDPSIVVHAAATTEFATTLASSPQAFARVYDVNVGGAVRMVQAFAPAMIAAGRGAVALVSSINGHFGAPGLAAYASSKGGLDALTRTLALELAPHGVRVNAIAPASVDTPLLRASFALQDDPEAALANNVLRHPLGRLGTPADVAALLLFLCSAEASWITGACVPIDGGASIARR</sequence>
<dbReference type="Pfam" id="PF13561">
    <property type="entry name" value="adh_short_C2"/>
    <property type="match status" value="1"/>
</dbReference>
<evidence type="ECO:0000313" key="5">
    <source>
        <dbReference type="EMBL" id="MBA8681427.1"/>
    </source>
</evidence>
<gene>
    <name evidence="5" type="ORF">H4O11_06345</name>
</gene>
<dbReference type="Gene3D" id="3.40.50.720">
    <property type="entry name" value="NAD(P)-binding Rossmann-like Domain"/>
    <property type="match status" value="1"/>
</dbReference>
<dbReference type="InterPro" id="IPR020904">
    <property type="entry name" value="Sc_DH/Rdtase_CS"/>
</dbReference>